<evidence type="ECO:0000256" key="3">
    <source>
        <dbReference type="ARBA" id="ARBA00022761"/>
    </source>
</evidence>
<dbReference type="GO" id="GO:0005319">
    <property type="term" value="F:lipid transporter activity"/>
    <property type="evidence" value="ECO:0007669"/>
    <property type="project" value="InterPro"/>
</dbReference>
<gene>
    <name evidence="8" type="ORF">CGOC_LOCUS5059</name>
</gene>
<dbReference type="InterPro" id="IPR001747">
    <property type="entry name" value="Vitellogenin_N"/>
</dbReference>
<dbReference type="Pfam" id="PF09172">
    <property type="entry name" value="Vit_open_b-sht"/>
    <property type="match status" value="1"/>
</dbReference>
<dbReference type="PANTHER" id="PTHR23345:SF15">
    <property type="entry name" value="VITELLOGENIN 1-RELATED"/>
    <property type="match status" value="1"/>
</dbReference>
<dbReference type="SUPFAM" id="SSF48431">
    <property type="entry name" value="Lipovitellin-phosvitin complex, superhelical domain"/>
    <property type="match status" value="1"/>
</dbReference>
<dbReference type="InterPro" id="IPR050733">
    <property type="entry name" value="Vitellogenin/Apolipophorin"/>
</dbReference>
<accession>A0A3P6RJP5</accession>
<dbReference type="Proteomes" id="UP000271889">
    <property type="component" value="Unassembled WGS sequence"/>
</dbReference>
<feature type="non-terminal residue" evidence="8">
    <location>
        <position position="423"/>
    </location>
</feature>
<dbReference type="SUPFAM" id="SSF56968">
    <property type="entry name" value="Lipovitellin-phosvitin complex, beta-sheet shell regions"/>
    <property type="match status" value="1"/>
</dbReference>
<evidence type="ECO:0000259" key="7">
    <source>
        <dbReference type="PROSITE" id="PS51211"/>
    </source>
</evidence>
<evidence type="ECO:0000256" key="1">
    <source>
        <dbReference type="ARBA" id="ARBA00004613"/>
    </source>
</evidence>
<keyword evidence="5" id="KW-0325">Glycoprotein</keyword>
<dbReference type="OrthoDB" id="5825149at2759"/>
<keyword evidence="4" id="KW-1015">Disulfide bond</keyword>
<reference evidence="8 9" key="1">
    <citation type="submission" date="2018-11" db="EMBL/GenBank/DDBJ databases">
        <authorList>
            <consortium name="Pathogen Informatics"/>
        </authorList>
    </citation>
    <scope>NUCLEOTIDE SEQUENCE [LARGE SCALE GENOMIC DNA]</scope>
</reference>
<protein>
    <recommendedName>
        <fullName evidence="7">Vitellogenin domain-containing protein</fullName>
    </recommendedName>
</protein>
<evidence type="ECO:0000313" key="8">
    <source>
        <dbReference type="EMBL" id="VDK60579.1"/>
    </source>
</evidence>
<dbReference type="EMBL" id="UYRV01014851">
    <property type="protein sequence ID" value="VDK60579.1"/>
    <property type="molecule type" value="Genomic_DNA"/>
</dbReference>
<dbReference type="AlphaFoldDB" id="A0A3P6RJP5"/>
<dbReference type="Gene3D" id="1.25.10.20">
    <property type="entry name" value="Vitellinogen, superhelical"/>
    <property type="match status" value="1"/>
</dbReference>
<evidence type="ECO:0000256" key="5">
    <source>
        <dbReference type="ARBA" id="ARBA00023180"/>
    </source>
</evidence>
<keyword evidence="3" id="KW-0758">Storage protein</keyword>
<keyword evidence="2" id="KW-0964">Secreted</keyword>
<proteinExistence type="predicted"/>
<comment type="caution">
    <text evidence="6">Lacks conserved residue(s) required for the propagation of feature annotation.</text>
</comment>
<sequence length="423" mass="50650">MRGVVGHTKEEMMMRERMMRMTEEERTRLKEHYLRIFRREYDNAKTIYEKVLCLKWLANAGIDLSAYELEKIIVNKREELPVRMEAIDALRLLREVMPRKIQSILMPIYKNRHEEPELRMAALVRIMHTLPHQPIIVQIIHTMEREPNHQVAMFTYDLLHSFMHTTHTCYKKLAMEIRPLLEMTRYVRGERLLTSTYRYMPMFTEDVMSGINMDFATIFGKNSVWPKEVMMSLDTVFNGMWNKYLFQLGFSQQNIEKLIEKITNKLVRMEREEVDTVVRGRRIRESMDILKEIAKKLNIRPRVVDTRTPHVMLYLRYKDMDYAVLPINEEMIDNLLEKFIRYGRFETEELKRLFNRDPEFKLHTFTFLFETIKKIPTTIGLPLITKVKMPTVFSAEGEFRIEMVNNGLKVFLDTEPMLTTTKV</sequence>
<comment type="subcellular location">
    <subcellularLocation>
        <location evidence="1">Secreted</location>
    </subcellularLocation>
</comment>
<dbReference type="Pfam" id="PF01347">
    <property type="entry name" value="Vitellogenin_N"/>
    <property type="match status" value="1"/>
</dbReference>
<evidence type="ECO:0000256" key="4">
    <source>
        <dbReference type="ARBA" id="ARBA00023157"/>
    </source>
</evidence>
<dbReference type="InterPro" id="IPR011030">
    <property type="entry name" value="Lipovitellin_superhlx_dom"/>
</dbReference>
<dbReference type="PANTHER" id="PTHR23345">
    <property type="entry name" value="VITELLOGENIN-RELATED"/>
    <property type="match status" value="1"/>
</dbReference>
<evidence type="ECO:0000256" key="6">
    <source>
        <dbReference type="PROSITE-ProRule" id="PRU00557"/>
    </source>
</evidence>
<dbReference type="GO" id="GO:0045735">
    <property type="term" value="F:nutrient reservoir activity"/>
    <property type="evidence" value="ECO:0007669"/>
    <property type="project" value="UniProtKB-KW"/>
</dbReference>
<keyword evidence="9" id="KW-1185">Reference proteome</keyword>
<feature type="domain" description="Vitellogenin" evidence="7">
    <location>
        <begin position="1"/>
        <end position="229"/>
    </location>
</feature>
<organism evidence="8 9">
    <name type="scientific">Cylicostephanus goldi</name>
    <name type="common">Nematode worm</name>
    <dbReference type="NCBI Taxonomy" id="71465"/>
    <lineage>
        <taxon>Eukaryota</taxon>
        <taxon>Metazoa</taxon>
        <taxon>Ecdysozoa</taxon>
        <taxon>Nematoda</taxon>
        <taxon>Chromadorea</taxon>
        <taxon>Rhabditida</taxon>
        <taxon>Rhabditina</taxon>
        <taxon>Rhabditomorpha</taxon>
        <taxon>Strongyloidea</taxon>
        <taxon>Strongylidae</taxon>
        <taxon>Cylicostephanus</taxon>
    </lineage>
</organism>
<name>A0A3P6RJP5_CYLGO</name>
<evidence type="ECO:0000313" key="9">
    <source>
        <dbReference type="Proteomes" id="UP000271889"/>
    </source>
</evidence>
<dbReference type="PROSITE" id="PS51211">
    <property type="entry name" value="VITELLOGENIN"/>
    <property type="match status" value="1"/>
</dbReference>
<dbReference type="SMART" id="SM01169">
    <property type="entry name" value="DUF1943"/>
    <property type="match status" value="1"/>
</dbReference>
<evidence type="ECO:0000256" key="2">
    <source>
        <dbReference type="ARBA" id="ARBA00022525"/>
    </source>
</evidence>
<dbReference type="InterPro" id="IPR015255">
    <property type="entry name" value="Vitellinogen_open_b-sht"/>
</dbReference>
<dbReference type="InterPro" id="IPR015819">
    <property type="entry name" value="Lipid_transp_b-sht_shell"/>
</dbReference>